<accession>A0A7W3YNQ3</accession>
<dbReference type="Pfam" id="PF07690">
    <property type="entry name" value="MFS_1"/>
    <property type="match status" value="1"/>
</dbReference>
<feature type="transmembrane region" description="Helical" evidence="7">
    <location>
        <begin position="277"/>
        <end position="295"/>
    </location>
</feature>
<dbReference type="PRINTS" id="PR01035">
    <property type="entry name" value="TCRTETA"/>
</dbReference>
<evidence type="ECO:0000256" key="4">
    <source>
        <dbReference type="ARBA" id="ARBA00022692"/>
    </source>
</evidence>
<evidence type="ECO:0000259" key="8">
    <source>
        <dbReference type="PROSITE" id="PS50850"/>
    </source>
</evidence>
<feature type="transmembrane region" description="Helical" evidence="7">
    <location>
        <begin position="204"/>
        <end position="224"/>
    </location>
</feature>
<dbReference type="InterPro" id="IPR036259">
    <property type="entry name" value="MFS_trans_sf"/>
</dbReference>
<protein>
    <submittedName>
        <fullName evidence="9">MFS transporter</fullName>
    </submittedName>
</protein>
<dbReference type="InterPro" id="IPR020846">
    <property type="entry name" value="MFS_dom"/>
</dbReference>
<dbReference type="PROSITE" id="PS50850">
    <property type="entry name" value="MFS"/>
    <property type="match status" value="1"/>
</dbReference>
<evidence type="ECO:0000256" key="6">
    <source>
        <dbReference type="ARBA" id="ARBA00023136"/>
    </source>
</evidence>
<comment type="caution">
    <text evidence="9">The sequence shown here is derived from an EMBL/GenBank/DDBJ whole genome shotgun (WGS) entry which is preliminary data.</text>
</comment>
<keyword evidence="4 7" id="KW-0812">Transmembrane</keyword>
<dbReference type="Gene3D" id="1.20.1250.20">
    <property type="entry name" value="MFS general substrate transporter like domains"/>
    <property type="match status" value="2"/>
</dbReference>
<dbReference type="InterPro" id="IPR011701">
    <property type="entry name" value="MFS"/>
</dbReference>
<feature type="transmembrane region" description="Helical" evidence="7">
    <location>
        <begin position="132"/>
        <end position="155"/>
    </location>
</feature>
<reference evidence="9 10" key="1">
    <citation type="submission" date="2020-07" db="EMBL/GenBank/DDBJ databases">
        <title>Description of Limosilactobacillus balticus sp. nov., Limosilactobacillus agrestis sp. nov., Limosilactobacillus albertensis sp. nov., Limosilactobacillus rudii sp. nov., Limosilactobacillus fastidiosus sp. nov., five novel Limosilactobacillus species isolated from the vertebrate gastrointestinal tract, and proposal of 6 subspecies of Limosilactobacillus reuteri adapted to the gastrointestinal tract of specific vertebrate hosts.</title>
        <authorList>
            <person name="Li F."/>
            <person name="Cheng C."/>
            <person name="Zheng J."/>
            <person name="Quevedo R.M."/>
            <person name="Li J."/>
            <person name="Roos S."/>
            <person name="Gaenzle M.G."/>
            <person name="Walter J."/>
        </authorList>
    </citation>
    <scope>NUCLEOTIDE SEQUENCE [LARGE SCALE GENOMIC DNA]</scope>
    <source>
        <strain evidence="9 10">STM2_1</strain>
    </source>
</reference>
<keyword evidence="10" id="KW-1185">Reference proteome</keyword>
<evidence type="ECO:0000256" key="5">
    <source>
        <dbReference type="ARBA" id="ARBA00022989"/>
    </source>
</evidence>
<proteinExistence type="predicted"/>
<evidence type="ECO:0000256" key="3">
    <source>
        <dbReference type="ARBA" id="ARBA00022475"/>
    </source>
</evidence>
<dbReference type="Proteomes" id="UP000517106">
    <property type="component" value="Unassembled WGS sequence"/>
</dbReference>
<name>A0A7W3YNQ3_9LACO</name>
<evidence type="ECO:0000256" key="1">
    <source>
        <dbReference type="ARBA" id="ARBA00004651"/>
    </source>
</evidence>
<feature type="transmembrane region" description="Helical" evidence="7">
    <location>
        <begin position="301"/>
        <end position="323"/>
    </location>
</feature>
<keyword evidence="2" id="KW-0813">Transport</keyword>
<dbReference type="SUPFAM" id="SSF103473">
    <property type="entry name" value="MFS general substrate transporter"/>
    <property type="match status" value="1"/>
</dbReference>
<comment type="subcellular location">
    <subcellularLocation>
        <location evidence="1">Cell membrane</location>
        <topology evidence="1">Multi-pass membrane protein</topology>
    </subcellularLocation>
</comment>
<dbReference type="CDD" id="cd17329">
    <property type="entry name" value="MFS_MdtH_MDR_like"/>
    <property type="match status" value="1"/>
</dbReference>
<dbReference type="AlphaFoldDB" id="A0A7W3YNQ3"/>
<dbReference type="GO" id="GO:0022857">
    <property type="term" value="F:transmembrane transporter activity"/>
    <property type="evidence" value="ECO:0007669"/>
    <property type="project" value="InterPro"/>
</dbReference>
<feature type="transmembrane region" description="Helical" evidence="7">
    <location>
        <begin position="161"/>
        <end position="183"/>
    </location>
</feature>
<feature type="transmembrane region" description="Helical" evidence="7">
    <location>
        <begin position="99"/>
        <end position="120"/>
    </location>
</feature>
<dbReference type="InterPro" id="IPR050171">
    <property type="entry name" value="MFS_Transporters"/>
</dbReference>
<feature type="transmembrane region" description="Helical" evidence="7">
    <location>
        <begin position="335"/>
        <end position="358"/>
    </location>
</feature>
<dbReference type="PANTHER" id="PTHR23517">
    <property type="entry name" value="RESISTANCE PROTEIN MDTM, PUTATIVE-RELATED-RELATED"/>
    <property type="match status" value="1"/>
</dbReference>
<keyword evidence="6 7" id="KW-0472">Membrane</keyword>
<dbReference type="GO" id="GO:0005886">
    <property type="term" value="C:plasma membrane"/>
    <property type="evidence" value="ECO:0007669"/>
    <property type="project" value="UniProtKB-SubCell"/>
</dbReference>
<feature type="transmembrane region" description="Helical" evidence="7">
    <location>
        <begin position="42"/>
        <end position="63"/>
    </location>
</feature>
<keyword evidence="3" id="KW-1003">Cell membrane</keyword>
<feature type="transmembrane region" description="Helical" evidence="7">
    <location>
        <begin position="12"/>
        <end position="30"/>
    </location>
</feature>
<feature type="transmembrane region" description="Helical" evidence="7">
    <location>
        <begin position="364"/>
        <end position="386"/>
    </location>
</feature>
<dbReference type="EMBL" id="JACIVA010000049">
    <property type="protein sequence ID" value="MBB1097711.1"/>
    <property type="molecule type" value="Genomic_DNA"/>
</dbReference>
<organism evidence="9 10">
    <name type="scientific">Limosilactobacillus rudii</name>
    <dbReference type="NCBI Taxonomy" id="2759755"/>
    <lineage>
        <taxon>Bacteria</taxon>
        <taxon>Bacillati</taxon>
        <taxon>Bacillota</taxon>
        <taxon>Bacilli</taxon>
        <taxon>Lactobacillales</taxon>
        <taxon>Lactobacillaceae</taxon>
        <taxon>Limosilactobacillus</taxon>
    </lineage>
</organism>
<feature type="transmembrane region" description="Helical" evidence="7">
    <location>
        <begin position="75"/>
        <end position="93"/>
    </location>
</feature>
<feature type="domain" description="Major facilitator superfamily (MFS) profile" evidence="8">
    <location>
        <begin position="8"/>
        <end position="389"/>
    </location>
</feature>
<sequence length="399" mass="45089">MKKQQTVKLKWVALASLLNNTGAAFLWPLTTMYLHNYLGQSLTTAGLVMLVMSLAMMSGNYLGGWLFDHWRQYQTALLGVSLSTLAIFLLIFIHDWPWYAALITINSFGDGINATIVNSYGAMVSDHTSRYVFNYIYMAFNVGVVIGTLLVGILLPISVVVVFAVATIFYAILAILVILTFNVEITRLQETSDVRNHQQVPKQLHRRWIILVWFILVNYITIHLSYSLWESVMAVHMTNMGIPFYAYSMLWTLNGVLIIVGQPLVNKLSPYMRLSTQIIIGIFIFACSFFLLIFARTLAAFIVDFIILTIGEMTSFAGLPAWITQLTNVNEAGHYQGLLNIMMSIGRAIGPLYGGFIIEKGGYQILFLSVFAMMIITLVVICVYLLHLHHLQRRLNFEK</sequence>
<evidence type="ECO:0000313" key="9">
    <source>
        <dbReference type="EMBL" id="MBB1097711.1"/>
    </source>
</evidence>
<gene>
    <name evidence="9" type="ORF">H5S09_07120</name>
</gene>
<evidence type="ECO:0000256" key="2">
    <source>
        <dbReference type="ARBA" id="ARBA00022448"/>
    </source>
</evidence>
<evidence type="ECO:0000256" key="7">
    <source>
        <dbReference type="SAM" id="Phobius"/>
    </source>
</evidence>
<feature type="transmembrane region" description="Helical" evidence="7">
    <location>
        <begin position="244"/>
        <end position="265"/>
    </location>
</feature>
<dbReference type="PANTHER" id="PTHR23517:SF10">
    <property type="entry name" value="MAJOR FACILITATOR SUPERFAMILY (MFS) PROFILE DOMAIN-CONTAINING PROTEIN"/>
    <property type="match status" value="1"/>
</dbReference>
<evidence type="ECO:0000313" key="10">
    <source>
        <dbReference type="Proteomes" id="UP000517106"/>
    </source>
</evidence>
<keyword evidence="5 7" id="KW-1133">Transmembrane helix</keyword>
<dbReference type="RefSeq" id="WP_182596448.1">
    <property type="nucleotide sequence ID" value="NZ_JACIVA010000049.1"/>
</dbReference>
<dbReference type="InterPro" id="IPR001958">
    <property type="entry name" value="Tet-R_TetA/multi-R_MdtG-like"/>
</dbReference>